<organism evidence="14 15">
    <name type="scientific">Dactylosporangium siamense</name>
    <dbReference type="NCBI Taxonomy" id="685454"/>
    <lineage>
        <taxon>Bacteria</taxon>
        <taxon>Bacillati</taxon>
        <taxon>Actinomycetota</taxon>
        <taxon>Actinomycetes</taxon>
        <taxon>Micromonosporales</taxon>
        <taxon>Micromonosporaceae</taxon>
        <taxon>Dactylosporangium</taxon>
    </lineage>
</organism>
<feature type="domain" description="HAMP" evidence="13">
    <location>
        <begin position="138"/>
        <end position="191"/>
    </location>
</feature>
<evidence type="ECO:0000256" key="5">
    <source>
        <dbReference type="ARBA" id="ARBA00022679"/>
    </source>
</evidence>
<feature type="domain" description="Histidine kinase" evidence="12">
    <location>
        <begin position="199"/>
        <end position="407"/>
    </location>
</feature>
<feature type="transmembrane region" description="Helical" evidence="11">
    <location>
        <begin position="114"/>
        <end position="137"/>
    </location>
</feature>
<evidence type="ECO:0000256" key="11">
    <source>
        <dbReference type="SAM" id="Phobius"/>
    </source>
</evidence>
<dbReference type="InterPro" id="IPR036097">
    <property type="entry name" value="HisK_dim/P_sf"/>
</dbReference>
<dbReference type="InterPro" id="IPR005467">
    <property type="entry name" value="His_kinase_dom"/>
</dbReference>
<dbReference type="GO" id="GO:0000155">
    <property type="term" value="F:phosphorelay sensor kinase activity"/>
    <property type="evidence" value="ECO:0007669"/>
    <property type="project" value="InterPro"/>
</dbReference>
<dbReference type="PRINTS" id="PR00344">
    <property type="entry name" value="BCTRLSENSOR"/>
</dbReference>
<dbReference type="InterPro" id="IPR003594">
    <property type="entry name" value="HATPase_dom"/>
</dbReference>
<dbReference type="PROSITE" id="PS50885">
    <property type="entry name" value="HAMP"/>
    <property type="match status" value="1"/>
</dbReference>
<dbReference type="Pfam" id="PF00672">
    <property type="entry name" value="HAMP"/>
    <property type="match status" value="1"/>
</dbReference>
<dbReference type="InterPro" id="IPR004358">
    <property type="entry name" value="Sig_transdc_His_kin-like_C"/>
</dbReference>
<evidence type="ECO:0000256" key="3">
    <source>
        <dbReference type="ARBA" id="ARBA00012438"/>
    </source>
</evidence>
<protein>
    <recommendedName>
        <fullName evidence="3">histidine kinase</fullName>
        <ecNumber evidence="3">2.7.13.3</ecNumber>
    </recommendedName>
</protein>
<proteinExistence type="predicted"/>
<evidence type="ECO:0000313" key="14">
    <source>
        <dbReference type="EMBL" id="GIG50542.1"/>
    </source>
</evidence>
<dbReference type="SMART" id="SM00304">
    <property type="entry name" value="HAMP"/>
    <property type="match status" value="1"/>
</dbReference>
<keyword evidence="7" id="KW-0418">Kinase</keyword>
<dbReference type="InterPro" id="IPR050428">
    <property type="entry name" value="TCS_sensor_his_kinase"/>
</dbReference>
<dbReference type="GO" id="GO:0005886">
    <property type="term" value="C:plasma membrane"/>
    <property type="evidence" value="ECO:0007669"/>
    <property type="project" value="UniProtKB-SubCell"/>
</dbReference>
<dbReference type="EMBL" id="BONQ01000132">
    <property type="protein sequence ID" value="GIG50542.1"/>
    <property type="molecule type" value="Genomic_DNA"/>
</dbReference>
<comment type="caution">
    <text evidence="14">The sequence shown here is derived from an EMBL/GenBank/DDBJ whole genome shotgun (WGS) entry which is preliminary data.</text>
</comment>
<dbReference type="Gene3D" id="1.10.287.130">
    <property type="match status" value="1"/>
</dbReference>
<dbReference type="SUPFAM" id="SSF158472">
    <property type="entry name" value="HAMP domain-like"/>
    <property type="match status" value="1"/>
</dbReference>
<comment type="catalytic activity">
    <reaction evidence="1">
        <text>ATP + protein L-histidine = ADP + protein N-phospho-L-histidine.</text>
        <dbReference type="EC" id="2.7.13.3"/>
    </reaction>
</comment>
<dbReference type="CDD" id="cd06225">
    <property type="entry name" value="HAMP"/>
    <property type="match status" value="1"/>
</dbReference>
<comment type="subcellular location">
    <subcellularLocation>
        <location evidence="2">Cell membrane</location>
    </subcellularLocation>
</comment>
<evidence type="ECO:0000259" key="12">
    <source>
        <dbReference type="PROSITE" id="PS50109"/>
    </source>
</evidence>
<dbReference type="SUPFAM" id="SSF47384">
    <property type="entry name" value="Homodimeric domain of signal transducing histidine kinase"/>
    <property type="match status" value="1"/>
</dbReference>
<sequence>MSGPRLTIRGRITLLCTGLFVICGAALVMITYALVATLLPVVDSSSISPQQRAYLAGCGHDLQRDDIDAERRNGCLSAVKKLTDPAFDGSTDPAFDVGVNLGARRQRDQTLTHLLGYSLTTLAVVAALAAAGGWMIARRVLRPVRMLTVAARTASERDLSARVFLHGPRDELHEMADTFNEMLARLTTAFDSQRRFIANASHELRGPMTDMRTTVDVVLGKPAPAPDDLIQMGRDIRAAVDQADALINALMTLTRNEYGLTVREPVDLAAVAEEVLDSVDLGDLRQHDSLQPAATTGDPLLLERLIINLVDNAVRYNTPVGTIRVTTSIVDGNATLTVANTGPVIAPDAVDGLLQPFRRLHDRSGSDGFGLGLAIVASICAVHGGTVIAQPRPEGGLKVTVSLPAASAPDPT</sequence>
<accession>A0A919PUP5</accession>
<dbReference type="SMART" id="SM00388">
    <property type="entry name" value="HisKA"/>
    <property type="match status" value="1"/>
</dbReference>
<evidence type="ECO:0000256" key="2">
    <source>
        <dbReference type="ARBA" id="ARBA00004236"/>
    </source>
</evidence>
<dbReference type="InterPro" id="IPR036890">
    <property type="entry name" value="HATPase_C_sf"/>
</dbReference>
<keyword evidence="8 11" id="KW-1133">Transmembrane helix</keyword>
<evidence type="ECO:0000256" key="4">
    <source>
        <dbReference type="ARBA" id="ARBA00022553"/>
    </source>
</evidence>
<keyword evidence="4" id="KW-0597">Phosphoprotein</keyword>
<dbReference type="PANTHER" id="PTHR45436">
    <property type="entry name" value="SENSOR HISTIDINE KINASE YKOH"/>
    <property type="match status" value="1"/>
</dbReference>
<dbReference type="SUPFAM" id="SSF55874">
    <property type="entry name" value="ATPase domain of HSP90 chaperone/DNA topoisomerase II/histidine kinase"/>
    <property type="match status" value="1"/>
</dbReference>
<evidence type="ECO:0000256" key="7">
    <source>
        <dbReference type="ARBA" id="ARBA00022777"/>
    </source>
</evidence>
<dbReference type="Gene3D" id="3.30.565.10">
    <property type="entry name" value="Histidine kinase-like ATPase, C-terminal domain"/>
    <property type="match status" value="1"/>
</dbReference>
<dbReference type="InterPro" id="IPR003661">
    <property type="entry name" value="HisK_dim/P_dom"/>
</dbReference>
<dbReference type="PANTHER" id="PTHR45436:SF5">
    <property type="entry name" value="SENSOR HISTIDINE KINASE TRCS"/>
    <property type="match status" value="1"/>
</dbReference>
<dbReference type="CDD" id="cd00082">
    <property type="entry name" value="HisKA"/>
    <property type="match status" value="1"/>
</dbReference>
<dbReference type="PROSITE" id="PS50109">
    <property type="entry name" value="HIS_KIN"/>
    <property type="match status" value="1"/>
</dbReference>
<dbReference type="SMART" id="SM00387">
    <property type="entry name" value="HATPase_c"/>
    <property type="match status" value="1"/>
</dbReference>
<dbReference type="Proteomes" id="UP000660611">
    <property type="component" value="Unassembled WGS sequence"/>
</dbReference>
<dbReference type="EC" id="2.7.13.3" evidence="3"/>
<dbReference type="CDD" id="cd00075">
    <property type="entry name" value="HATPase"/>
    <property type="match status" value="1"/>
</dbReference>
<evidence type="ECO:0000313" key="15">
    <source>
        <dbReference type="Proteomes" id="UP000660611"/>
    </source>
</evidence>
<keyword evidence="6 11" id="KW-0812">Transmembrane</keyword>
<keyword evidence="5" id="KW-0808">Transferase</keyword>
<keyword evidence="9" id="KW-0902">Two-component regulatory system</keyword>
<keyword evidence="10 11" id="KW-0472">Membrane</keyword>
<evidence type="ECO:0000256" key="1">
    <source>
        <dbReference type="ARBA" id="ARBA00000085"/>
    </source>
</evidence>
<evidence type="ECO:0000259" key="13">
    <source>
        <dbReference type="PROSITE" id="PS50885"/>
    </source>
</evidence>
<feature type="transmembrane region" description="Helical" evidence="11">
    <location>
        <begin position="368"/>
        <end position="389"/>
    </location>
</feature>
<evidence type="ECO:0000256" key="6">
    <source>
        <dbReference type="ARBA" id="ARBA00022692"/>
    </source>
</evidence>
<keyword evidence="15" id="KW-1185">Reference proteome</keyword>
<reference evidence="14" key="1">
    <citation type="submission" date="2021-01" db="EMBL/GenBank/DDBJ databases">
        <title>Whole genome shotgun sequence of Dactylosporangium siamense NBRC 106093.</title>
        <authorList>
            <person name="Komaki H."/>
            <person name="Tamura T."/>
        </authorList>
    </citation>
    <scope>NUCLEOTIDE SEQUENCE</scope>
    <source>
        <strain evidence="14">NBRC 106093</strain>
    </source>
</reference>
<dbReference type="Gene3D" id="6.10.340.10">
    <property type="match status" value="1"/>
</dbReference>
<evidence type="ECO:0000256" key="8">
    <source>
        <dbReference type="ARBA" id="ARBA00022989"/>
    </source>
</evidence>
<evidence type="ECO:0000256" key="9">
    <source>
        <dbReference type="ARBA" id="ARBA00023012"/>
    </source>
</evidence>
<dbReference type="Pfam" id="PF02518">
    <property type="entry name" value="HATPase_c"/>
    <property type="match status" value="1"/>
</dbReference>
<name>A0A919PUP5_9ACTN</name>
<feature type="transmembrane region" description="Helical" evidence="11">
    <location>
        <begin position="12"/>
        <end position="35"/>
    </location>
</feature>
<dbReference type="Pfam" id="PF00512">
    <property type="entry name" value="HisKA"/>
    <property type="match status" value="1"/>
</dbReference>
<dbReference type="AlphaFoldDB" id="A0A919PUP5"/>
<dbReference type="InterPro" id="IPR003660">
    <property type="entry name" value="HAMP_dom"/>
</dbReference>
<dbReference type="RefSeq" id="WP_203852187.1">
    <property type="nucleotide sequence ID" value="NZ_BAAAVW010000028.1"/>
</dbReference>
<evidence type="ECO:0000256" key="10">
    <source>
        <dbReference type="ARBA" id="ARBA00023136"/>
    </source>
</evidence>
<gene>
    <name evidence="14" type="primary">cutS_4</name>
    <name evidence="14" type="ORF">Dsi01nite_085830</name>
</gene>